<dbReference type="EMBL" id="KZ613956">
    <property type="protein sequence ID" value="PMD33280.1"/>
    <property type="molecule type" value="Genomic_DNA"/>
</dbReference>
<feature type="domain" description="N-acetyltransferase" evidence="1">
    <location>
        <begin position="12"/>
        <end position="164"/>
    </location>
</feature>
<sequence length="210" mass="24139">MSSPPYAAETPRLYLETLSLAHLSDFHEQWDNDAGVLWSSKPKKNSIQESREWLVKYILPTEENWDIDKYALLLKGERNEGEGGRGADEKETGMVGTNRWCKQGMEVGYCMNVRYWGKGYATEGFRAFLELFWALPERKNINRLVAKTHPENVASQKVCVKCGGKKGEVLKEEYERYVDNGVKSDIWLFYFDRPGVEVEEGSDGRVDEKP</sequence>
<dbReference type="AlphaFoldDB" id="A0A2J6R427"/>
<keyword evidence="2" id="KW-0808">Transferase</keyword>
<dbReference type="SUPFAM" id="SSF55729">
    <property type="entry name" value="Acyl-CoA N-acyltransferases (Nat)"/>
    <property type="match status" value="1"/>
</dbReference>
<organism evidence="2 3">
    <name type="scientific">Hyaloscypha variabilis (strain UAMH 11265 / GT02V1 / F)</name>
    <name type="common">Meliniomyces variabilis</name>
    <dbReference type="NCBI Taxonomy" id="1149755"/>
    <lineage>
        <taxon>Eukaryota</taxon>
        <taxon>Fungi</taxon>
        <taxon>Dikarya</taxon>
        <taxon>Ascomycota</taxon>
        <taxon>Pezizomycotina</taxon>
        <taxon>Leotiomycetes</taxon>
        <taxon>Helotiales</taxon>
        <taxon>Hyaloscyphaceae</taxon>
        <taxon>Hyaloscypha</taxon>
        <taxon>Hyaloscypha variabilis</taxon>
    </lineage>
</organism>
<evidence type="ECO:0000313" key="2">
    <source>
        <dbReference type="EMBL" id="PMD33280.1"/>
    </source>
</evidence>
<dbReference type="PANTHER" id="PTHR43792">
    <property type="entry name" value="GNAT FAMILY, PUTATIVE (AFU_ORTHOLOGUE AFUA_3G00765)-RELATED-RELATED"/>
    <property type="match status" value="1"/>
</dbReference>
<dbReference type="PANTHER" id="PTHR43792:SF1">
    <property type="entry name" value="N-ACETYLTRANSFERASE DOMAIN-CONTAINING PROTEIN"/>
    <property type="match status" value="1"/>
</dbReference>
<reference evidence="2 3" key="1">
    <citation type="submission" date="2016-04" db="EMBL/GenBank/DDBJ databases">
        <title>A degradative enzymes factory behind the ericoid mycorrhizal symbiosis.</title>
        <authorList>
            <consortium name="DOE Joint Genome Institute"/>
            <person name="Martino E."/>
            <person name="Morin E."/>
            <person name="Grelet G."/>
            <person name="Kuo A."/>
            <person name="Kohler A."/>
            <person name="Daghino S."/>
            <person name="Barry K."/>
            <person name="Choi C."/>
            <person name="Cichocki N."/>
            <person name="Clum A."/>
            <person name="Copeland A."/>
            <person name="Hainaut M."/>
            <person name="Haridas S."/>
            <person name="Labutti K."/>
            <person name="Lindquist E."/>
            <person name="Lipzen A."/>
            <person name="Khouja H.-R."/>
            <person name="Murat C."/>
            <person name="Ohm R."/>
            <person name="Olson A."/>
            <person name="Spatafora J."/>
            <person name="Veneault-Fourrey C."/>
            <person name="Henrissat B."/>
            <person name="Grigoriev I."/>
            <person name="Martin F."/>
            <person name="Perotto S."/>
        </authorList>
    </citation>
    <scope>NUCLEOTIDE SEQUENCE [LARGE SCALE GENOMIC DNA]</scope>
    <source>
        <strain evidence="2 3">F</strain>
    </source>
</reference>
<name>A0A2J6R427_HYAVF</name>
<dbReference type="OrthoDB" id="4072826at2759"/>
<dbReference type="Gene3D" id="3.40.630.30">
    <property type="match status" value="1"/>
</dbReference>
<dbReference type="InterPro" id="IPR000182">
    <property type="entry name" value="GNAT_dom"/>
</dbReference>
<dbReference type="Proteomes" id="UP000235786">
    <property type="component" value="Unassembled WGS sequence"/>
</dbReference>
<evidence type="ECO:0000313" key="3">
    <source>
        <dbReference type="Proteomes" id="UP000235786"/>
    </source>
</evidence>
<evidence type="ECO:0000259" key="1">
    <source>
        <dbReference type="Pfam" id="PF13302"/>
    </source>
</evidence>
<proteinExistence type="predicted"/>
<keyword evidence="3" id="KW-1185">Reference proteome</keyword>
<accession>A0A2J6R427</accession>
<dbReference type="Pfam" id="PF13302">
    <property type="entry name" value="Acetyltransf_3"/>
    <property type="match status" value="1"/>
</dbReference>
<dbReference type="GO" id="GO:0016747">
    <property type="term" value="F:acyltransferase activity, transferring groups other than amino-acyl groups"/>
    <property type="evidence" value="ECO:0007669"/>
    <property type="project" value="InterPro"/>
</dbReference>
<dbReference type="InterPro" id="IPR016181">
    <property type="entry name" value="Acyl_CoA_acyltransferase"/>
</dbReference>
<protein>
    <submittedName>
        <fullName evidence="2">Acyl-CoA N-acyltransferase</fullName>
    </submittedName>
</protein>
<gene>
    <name evidence="2" type="ORF">L207DRAFT_547962</name>
</gene>
<keyword evidence="2" id="KW-0012">Acyltransferase</keyword>
<dbReference type="InterPro" id="IPR051531">
    <property type="entry name" value="N-acetyltransferase"/>
</dbReference>